<dbReference type="InterPro" id="IPR055294">
    <property type="entry name" value="FBL60-like"/>
</dbReference>
<dbReference type="PANTHER" id="PTHR31293">
    <property type="entry name" value="RNI-LIKE SUPERFAMILY PROTEIN"/>
    <property type="match status" value="1"/>
</dbReference>
<dbReference type="CDD" id="cd22160">
    <property type="entry name" value="F-box_AtFBL13-like"/>
    <property type="match status" value="1"/>
</dbReference>
<dbReference type="InterPro" id="IPR036047">
    <property type="entry name" value="F-box-like_dom_sf"/>
</dbReference>
<dbReference type="RefSeq" id="XP_010512633.1">
    <property type="nucleotide sequence ID" value="XM_010514331.2"/>
</dbReference>
<evidence type="ECO:0000313" key="3">
    <source>
        <dbReference type="RefSeq" id="XP_010512633.1"/>
    </source>
</evidence>
<dbReference type="SUPFAM" id="SSF81383">
    <property type="entry name" value="F-box domain"/>
    <property type="match status" value="1"/>
</dbReference>
<dbReference type="InterPro" id="IPR001810">
    <property type="entry name" value="F-box_dom"/>
</dbReference>
<feature type="domain" description="FBD" evidence="1">
    <location>
        <begin position="99"/>
        <end position="173"/>
    </location>
</feature>
<dbReference type="InterPro" id="IPR053781">
    <property type="entry name" value="F-box_AtFBL13-like"/>
</dbReference>
<reference evidence="2" key="1">
    <citation type="journal article" date="2014" name="Nat. Commun.">
        <title>The emerging biofuel crop Camelina sativa retains a highly undifferentiated hexaploid genome structure.</title>
        <authorList>
            <person name="Kagale S."/>
            <person name="Koh C."/>
            <person name="Nixon J."/>
            <person name="Bollina V."/>
            <person name="Clarke W.E."/>
            <person name="Tuteja R."/>
            <person name="Spillane C."/>
            <person name="Robinson S.J."/>
            <person name="Links M.G."/>
            <person name="Clarke C."/>
            <person name="Higgins E.E."/>
            <person name="Huebert T."/>
            <person name="Sharpe A.G."/>
            <person name="Parkin I.A."/>
        </authorList>
    </citation>
    <scope>NUCLEOTIDE SEQUENCE [LARGE SCALE GENOMIC DNA]</scope>
    <source>
        <strain evidence="2">cv. DH55</strain>
    </source>
</reference>
<dbReference type="SMART" id="SM00579">
    <property type="entry name" value="FBD"/>
    <property type="match status" value="1"/>
</dbReference>
<protein>
    <submittedName>
        <fullName evidence="3">F-box/LRR-repeat protein At5g15620</fullName>
    </submittedName>
</protein>
<dbReference type="GeneID" id="104788563"/>
<sequence length="184" mass="20735">MVYESIDRTSNLPDEIICHIGSFLSAKEAAFTALLSKRWRNLFESLFHLSIPAEGSICWNGLQVLLKKSPNLKALTIKGSVHNKDNDEESVCECLKGYTFLSPCYIEVVKIRECKGERGEMVQIKHMLETLPCLKLLEIRLKPGRDDTHLQIMTYLITSSRSSSKSICTVKVVSSKCTVKVVLQ</sequence>
<evidence type="ECO:0000313" key="2">
    <source>
        <dbReference type="Proteomes" id="UP000694864"/>
    </source>
</evidence>
<accession>A0ABM0ZA77</accession>
<keyword evidence="2" id="KW-1185">Reference proteome</keyword>
<dbReference type="PANTHER" id="PTHR31293:SF12">
    <property type="entry name" value="RNI-LIKE SUPERFAMILY PROTEIN"/>
    <property type="match status" value="1"/>
</dbReference>
<dbReference type="InterPro" id="IPR006566">
    <property type="entry name" value="FBD"/>
</dbReference>
<organism evidence="2 3">
    <name type="scientific">Camelina sativa</name>
    <name type="common">False flax</name>
    <name type="synonym">Myagrum sativum</name>
    <dbReference type="NCBI Taxonomy" id="90675"/>
    <lineage>
        <taxon>Eukaryota</taxon>
        <taxon>Viridiplantae</taxon>
        <taxon>Streptophyta</taxon>
        <taxon>Embryophyta</taxon>
        <taxon>Tracheophyta</taxon>
        <taxon>Spermatophyta</taxon>
        <taxon>Magnoliopsida</taxon>
        <taxon>eudicotyledons</taxon>
        <taxon>Gunneridae</taxon>
        <taxon>Pentapetalae</taxon>
        <taxon>rosids</taxon>
        <taxon>malvids</taxon>
        <taxon>Brassicales</taxon>
        <taxon>Brassicaceae</taxon>
        <taxon>Camelineae</taxon>
        <taxon>Camelina</taxon>
    </lineage>
</organism>
<reference evidence="3" key="2">
    <citation type="submission" date="2025-08" db="UniProtKB">
        <authorList>
            <consortium name="RefSeq"/>
        </authorList>
    </citation>
    <scope>IDENTIFICATION</scope>
    <source>
        <tissue evidence="3">Leaf</tissue>
    </source>
</reference>
<proteinExistence type="predicted"/>
<dbReference type="Proteomes" id="UP000694864">
    <property type="component" value="Chromosome 5"/>
</dbReference>
<evidence type="ECO:0000259" key="1">
    <source>
        <dbReference type="SMART" id="SM00579"/>
    </source>
</evidence>
<name>A0ABM0ZA77_CAMSA</name>
<dbReference type="Pfam" id="PF00646">
    <property type="entry name" value="F-box"/>
    <property type="match status" value="1"/>
</dbReference>
<gene>
    <name evidence="3" type="primary">LOC104788563</name>
</gene>
<dbReference type="Gene3D" id="1.20.1280.50">
    <property type="match status" value="1"/>
</dbReference>